<accession>A0ABN9PW62</accession>
<sequence length="232" mass="24640">MAQPTGVMPDLRPDPHLGGYLGQRGPGHAWRGRGSVKRCAGTPRCSGSAAPWTRWRTTRVARRRTIPCSIFVPLGACTAVASCWARALVAEEGWRRADAAMYAGMACVTGCVAGLVGIGGGLIFSPFFLLMGLEPSVAVATSSTCVIFTSSSTTLQYLLTDRIIVSLSLLYGFTNLKASFVGTSFVHYLQDVHGAKKSFISMIVAAGVLISTALSVLRLIEGIQDGFQVDIH</sequence>
<feature type="transmembrane region" description="Helical" evidence="5">
    <location>
        <begin position="163"/>
        <end position="186"/>
    </location>
</feature>
<organism evidence="6 7">
    <name type="scientific">Prorocentrum cordatum</name>
    <dbReference type="NCBI Taxonomy" id="2364126"/>
    <lineage>
        <taxon>Eukaryota</taxon>
        <taxon>Sar</taxon>
        <taxon>Alveolata</taxon>
        <taxon>Dinophyceae</taxon>
        <taxon>Prorocentrales</taxon>
        <taxon>Prorocentraceae</taxon>
        <taxon>Prorocentrum</taxon>
    </lineage>
</organism>
<feature type="transmembrane region" description="Helical" evidence="5">
    <location>
        <begin position="198"/>
        <end position="220"/>
    </location>
</feature>
<feature type="transmembrane region" description="Helical" evidence="5">
    <location>
        <begin position="66"/>
        <end position="87"/>
    </location>
</feature>
<keyword evidence="7" id="KW-1185">Reference proteome</keyword>
<protein>
    <recommendedName>
        <fullName evidence="8">Membrane transporter protein</fullName>
    </recommendedName>
</protein>
<dbReference type="InterPro" id="IPR002781">
    <property type="entry name" value="TM_pro_TauE-like"/>
</dbReference>
<dbReference type="PANTHER" id="PTHR14255">
    <property type="entry name" value="CEREBLON"/>
    <property type="match status" value="1"/>
</dbReference>
<evidence type="ECO:0000256" key="5">
    <source>
        <dbReference type="SAM" id="Phobius"/>
    </source>
</evidence>
<dbReference type="PANTHER" id="PTHR14255:SF3">
    <property type="entry name" value="SULFITE EXPORTER TAUE_SAFE FAMILY PROTEIN 5-RELATED"/>
    <property type="match status" value="1"/>
</dbReference>
<feature type="transmembrane region" description="Helical" evidence="5">
    <location>
        <begin position="99"/>
        <end position="124"/>
    </location>
</feature>
<dbReference type="EMBL" id="CAUYUJ010001510">
    <property type="protein sequence ID" value="CAK0796283.1"/>
    <property type="molecule type" value="Genomic_DNA"/>
</dbReference>
<proteinExistence type="predicted"/>
<evidence type="ECO:0000256" key="4">
    <source>
        <dbReference type="ARBA" id="ARBA00023136"/>
    </source>
</evidence>
<comment type="caution">
    <text evidence="6">The sequence shown here is derived from an EMBL/GenBank/DDBJ whole genome shotgun (WGS) entry which is preliminary data.</text>
</comment>
<keyword evidence="3 5" id="KW-1133">Transmembrane helix</keyword>
<gene>
    <name evidence="6" type="ORF">PCOR1329_LOCUS5700</name>
</gene>
<feature type="transmembrane region" description="Helical" evidence="5">
    <location>
        <begin position="136"/>
        <end position="157"/>
    </location>
</feature>
<evidence type="ECO:0000256" key="3">
    <source>
        <dbReference type="ARBA" id="ARBA00022989"/>
    </source>
</evidence>
<dbReference type="Proteomes" id="UP001189429">
    <property type="component" value="Unassembled WGS sequence"/>
</dbReference>
<keyword evidence="4 5" id="KW-0472">Membrane</keyword>
<evidence type="ECO:0000313" key="7">
    <source>
        <dbReference type="Proteomes" id="UP001189429"/>
    </source>
</evidence>
<evidence type="ECO:0000256" key="2">
    <source>
        <dbReference type="ARBA" id="ARBA00022692"/>
    </source>
</evidence>
<dbReference type="Pfam" id="PF01925">
    <property type="entry name" value="TauE"/>
    <property type="match status" value="1"/>
</dbReference>
<evidence type="ECO:0000313" key="6">
    <source>
        <dbReference type="EMBL" id="CAK0796283.1"/>
    </source>
</evidence>
<evidence type="ECO:0000256" key="1">
    <source>
        <dbReference type="ARBA" id="ARBA00004141"/>
    </source>
</evidence>
<name>A0ABN9PW62_9DINO</name>
<evidence type="ECO:0008006" key="8">
    <source>
        <dbReference type="Google" id="ProtNLM"/>
    </source>
</evidence>
<reference evidence="6" key="1">
    <citation type="submission" date="2023-10" db="EMBL/GenBank/DDBJ databases">
        <authorList>
            <person name="Chen Y."/>
            <person name="Shah S."/>
            <person name="Dougan E. K."/>
            <person name="Thang M."/>
            <person name="Chan C."/>
        </authorList>
    </citation>
    <scope>NUCLEOTIDE SEQUENCE [LARGE SCALE GENOMIC DNA]</scope>
</reference>
<comment type="subcellular location">
    <subcellularLocation>
        <location evidence="1">Membrane</location>
        <topology evidence="1">Multi-pass membrane protein</topology>
    </subcellularLocation>
</comment>
<keyword evidence="2 5" id="KW-0812">Transmembrane</keyword>